<keyword evidence="10" id="KW-1185">Reference proteome</keyword>
<accession>A0A9X2EZY9</accession>
<dbReference type="InterPro" id="IPR046357">
    <property type="entry name" value="PPIase_dom_sf"/>
</dbReference>
<reference evidence="9" key="1">
    <citation type="submission" date="2022-06" db="EMBL/GenBank/DDBJ databases">
        <title>Solitalea sp. MAHUQ-68 isolated from rhizospheric soil.</title>
        <authorList>
            <person name="Huq M.A."/>
        </authorList>
    </citation>
    <scope>NUCLEOTIDE SEQUENCE</scope>
    <source>
        <strain evidence="9">MAHUQ-68</strain>
    </source>
</reference>
<evidence type="ECO:0000256" key="1">
    <source>
        <dbReference type="ARBA" id="ARBA00000971"/>
    </source>
</evidence>
<comment type="catalytic activity">
    <reaction evidence="1 5 6">
        <text>[protein]-peptidylproline (omega=180) = [protein]-peptidylproline (omega=0)</text>
        <dbReference type="Rhea" id="RHEA:16237"/>
        <dbReference type="Rhea" id="RHEA-COMP:10747"/>
        <dbReference type="Rhea" id="RHEA-COMP:10748"/>
        <dbReference type="ChEBI" id="CHEBI:83833"/>
        <dbReference type="ChEBI" id="CHEBI:83834"/>
        <dbReference type="EC" id="5.2.1.8"/>
    </reaction>
</comment>
<comment type="similarity">
    <text evidence="2 6">Belongs to the FKBP-type PPIase family.</text>
</comment>
<feature type="signal peptide" evidence="7">
    <location>
        <begin position="1"/>
        <end position="18"/>
    </location>
</feature>
<dbReference type="Pfam" id="PF00254">
    <property type="entry name" value="FKBP_C"/>
    <property type="match status" value="2"/>
</dbReference>
<dbReference type="EC" id="5.2.1.8" evidence="6"/>
<protein>
    <recommendedName>
        <fullName evidence="6">Peptidyl-prolyl cis-trans isomerase</fullName>
        <ecNumber evidence="6">5.2.1.8</ecNumber>
    </recommendedName>
</protein>
<evidence type="ECO:0000256" key="4">
    <source>
        <dbReference type="ARBA" id="ARBA00023235"/>
    </source>
</evidence>
<evidence type="ECO:0000259" key="8">
    <source>
        <dbReference type="PROSITE" id="PS50059"/>
    </source>
</evidence>
<evidence type="ECO:0000256" key="3">
    <source>
        <dbReference type="ARBA" id="ARBA00023110"/>
    </source>
</evidence>
<dbReference type="Proteomes" id="UP001155182">
    <property type="component" value="Unassembled WGS sequence"/>
</dbReference>
<name>A0A9X2EZY9_9SPHI</name>
<dbReference type="PANTHER" id="PTHR43811:SF19">
    <property type="entry name" value="39 KDA FK506-BINDING NUCLEAR PROTEIN"/>
    <property type="match status" value="1"/>
</dbReference>
<dbReference type="GO" id="GO:0003755">
    <property type="term" value="F:peptidyl-prolyl cis-trans isomerase activity"/>
    <property type="evidence" value="ECO:0007669"/>
    <property type="project" value="UniProtKB-UniRule"/>
</dbReference>
<dbReference type="RefSeq" id="WP_252586317.1">
    <property type="nucleotide sequence ID" value="NZ_JAMWYS010000017.1"/>
</dbReference>
<sequence>MKVKFAVVALALSGLLFACNKDGYKKSDSGLLYKIYTDNKGEKIKEGDFVKVNLIYKTDSDSVLLNTYKMGRPYELIIQKSMFKGDMMDAFKMLCKDDSASFKILADSIFSPKFGMQKMPPFIKAGSYLTFVIKIVDVKTKVAMDAEATKAVDKFVTDSKLAFNKTASGLRYLVTTPAAAGTPVKLGDTVKVHYTGKLLDGTKFDSSEGRAPFELPVQKGVVIDGWVEALQLLKKGEKATVVIPAKLAYGEMGNGPIPPNSPLVFDLEIVDVKPATAAPVSAAK</sequence>
<keyword evidence="7" id="KW-0732">Signal</keyword>
<dbReference type="EMBL" id="JAMWYS010000017">
    <property type="protein sequence ID" value="MCO4292062.1"/>
    <property type="molecule type" value="Genomic_DNA"/>
</dbReference>
<dbReference type="InterPro" id="IPR001179">
    <property type="entry name" value="PPIase_FKBP_dom"/>
</dbReference>
<dbReference type="PROSITE" id="PS50059">
    <property type="entry name" value="FKBP_PPIASE"/>
    <property type="match status" value="1"/>
</dbReference>
<feature type="chain" id="PRO_5040920436" description="Peptidyl-prolyl cis-trans isomerase" evidence="7">
    <location>
        <begin position="19"/>
        <end position="284"/>
    </location>
</feature>
<feature type="domain" description="PPIase FKBP-type" evidence="8">
    <location>
        <begin position="187"/>
        <end position="273"/>
    </location>
</feature>
<evidence type="ECO:0000256" key="2">
    <source>
        <dbReference type="ARBA" id="ARBA00006577"/>
    </source>
</evidence>
<gene>
    <name evidence="9" type="ORF">NF867_04200</name>
</gene>
<evidence type="ECO:0000256" key="7">
    <source>
        <dbReference type="SAM" id="SignalP"/>
    </source>
</evidence>
<evidence type="ECO:0000313" key="10">
    <source>
        <dbReference type="Proteomes" id="UP001155182"/>
    </source>
</evidence>
<dbReference type="PROSITE" id="PS51257">
    <property type="entry name" value="PROKAR_LIPOPROTEIN"/>
    <property type="match status" value="1"/>
</dbReference>
<proteinExistence type="inferred from homology"/>
<keyword evidence="4 5" id="KW-0413">Isomerase</keyword>
<comment type="caution">
    <text evidence="9">The sequence shown here is derived from an EMBL/GenBank/DDBJ whole genome shotgun (WGS) entry which is preliminary data.</text>
</comment>
<evidence type="ECO:0000256" key="6">
    <source>
        <dbReference type="RuleBase" id="RU003915"/>
    </source>
</evidence>
<dbReference type="SUPFAM" id="SSF54534">
    <property type="entry name" value="FKBP-like"/>
    <property type="match status" value="2"/>
</dbReference>
<dbReference type="AlphaFoldDB" id="A0A9X2EZY9"/>
<evidence type="ECO:0000256" key="5">
    <source>
        <dbReference type="PROSITE-ProRule" id="PRU00277"/>
    </source>
</evidence>
<dbReference type="Gene3D" id="3.10.50.40">
    <property type="match status" value="2"/>
</dbReference>
<keyword evidence="3 5" id="KW-0697">Rotamase</keyword>
<dbReference type="PANTHER" id="PTHR43811">
    <property type="entry name" value="FKBP-TYPE PEPTIDYL-PROLYL CIS-TRANS ISOMERASE FKPA"/>
    <property type="match status" value="1"/>
</dbReference>
<evidence type="ECO:0000313" key="9">
    <source>
        <dbReference type="EMBL" id="MCO4292062.1"/>
    </source>
</evidence>
<organism evidence="9 10">
    <name type="scientific">Solitalea agri</name>
    <dbReference type="NCBI Taxonomy" id="2953739"/>
    <lineage>
        <taxon>Bacteria</taxon>
        <taxon>Pseudomonadati</taxon>
        <taxon>Bacteroidota</taxon>
        <taxon>Sphingobacteriia</taxon>
        <taxon>Sphingobacteriales</taxon>
        <taxon>Sphingobacteriaceae</taxon>
        <taxon>Solitalea</taxon>
    </lineage>
</organism>